<feature type="transmembrane region" description="Helical" evidence="12">
    <location>
        <begin position="203"/>
        <end position="231"/>
    </location>
</feature>
<feature type="transmembrane region" description="Helical" evidence="12">
    <location>
        <begin position="104"/>
        <end position="126"/>
    </location>
</feature>
<dbReference type="Pfam" id="PF13853">
    <property type="entry name" value="7tm_4"/>
    <property type="match status" value="1"/>
</dbReference>
<dbReference type="AlphaFoldDB" id="A0A6J0A7Q5"/>
<comment type="function">
    <text evidence="1">Putative odorant or sperm cell receptor.</text>
</comment>
<dbReference type="PRINTS" id="PR00237">
    <property type="entry name" value="GPCRRHODOPSN"/>
</dbReference>
<keyword evidence="7 11" id="KW-0297">G-protein coupled receptor</keyword>
<dbReference type="PROSITE" id="PS00237">
    <property type="entry name" value="G_PROTEIN_RECEP_F1_1"/>
    <property type="match status" value="1"/>
</dbReference>
<evidence type="ECO:0000256" key="12">
    <source>
        <dbReference type="RuleBase" id="RU363047"/>
    </source>
</evidence>
<proteinExistence type="inferred from homology"/>
<evidence type="ECO:0000256" key="5">
    <source>
        <dbReference type="ARBA" id="ARBA00022725"/>
    </source>
</evidence>
<evidence type="ECO:0000256" key="11">
    <source>
        <dbReference type="RuleBase" id="RU000688"/>
    </source>
</evidence>
<evidence type="ECO:0000259" key="13">
    <source>
        <dbReference type="PROSITE" id="PS50262"/>
    </source>
</evidence>
<evidence type="ECO:0000256" key="6">
    <source>
        <dbReference type="ARBA" id="ARBA00022989"/>
    </source>
</evidence>
<keyword evidence="3 12" id="KW-1003">Cell membrane</keyword>
<dbReference type="InterPro" id="IPR017452">
    <property type="entry name" value="GPCR_Rhodpsn_7TM"/>
</dbReference>
<evidence type="ECO:0000256" key="4">
    <source>
        <dbReference type="ARBA" id="ARBA00022692"/>
    </source>
</evidence>
<keyword evidence="14" id="KW-1185">Reference proteome</keyword>
<dbReference type="PROSITE" id="PS50262">
    <property type="entry name" value="G_PROTEIN_RECEP_F1_2"/>
    <property type="match status" value="1"/>
</dbReference>
<dbReference type="GeneID" id="106988435"/>
<feature type="transmembrane region" description="Helical" evidence="12">
    <location>
        <begin position="243"/>
        <end position="266"/>
    </location>
</feature>
<keyword evidence="10 11" id="KW-0807">Transducer</keyword>
<evidence type="ECO:0000256" key="1">
    <source>
        <dbReference type="ARBA" id="ARBA00003929"/>
    </source>
</evidence>
<feature type="transmembrane region" description="Helical" evidence="12">
    <location>
        <begin position="278"/>
        <end position="298"/>
    </location>
</feature>
<evidence type="ECO:0000256" key="8">
    <source>
        <dbReference type="ARBA" id="ARBA00023136"/>
    </source>
</evidence>
<dbReference type="SUPFAM" id="SSF81321">
    <property type="entry name" value="Family A G protein-coupled receptor-like"/>
    <property type="match status" value="1"/>
</dbReference>
<evidence type="ECO:0000313" key="15">
    <source>
        <dbReference type="RefSeq" id="XP_014942368.2"/>
    </source>
</evidence>
<dbReference type="GO" id="GO:0005886">
    <property type="term" value="C:plasma membrane"/>
    <property type="evidence" value="ECO:0007669"/>
    <property type="project" value="UniProtKB-SubCell"/>
</dbReference>
<protein>
    <recommendedName>
        <fullName evidence="12">Olfactory receptor</fullName>
    </recommendedName>
</protein>
<evidence type="ECO:0000256" key="3">
    <source>
        <dbReference type="ARBA" id="ARBA00022475"/>
    </source>
</evidence>
<dbReference type="PANTHER" id="PTHR26452">
    <property type="entry name" value="OLFACTORY RECEPTOR"/>
    <property type="match status" value="1"/>
</dbReference>
<dbReference type="Gene3D" id="1.20.1070.10">
    <property type="entry name" value="Rhodopsin 7-helix transmembrane proteins"/>
    <property type="match status" value="1"/>
</dbReference>
<dbReference type="InterPro" id="IPR000725">
    <property type="entry name" value="Olfact_rcpt"/>
</dbReference>
<dbReference type="InterPro" id="IPR000276">
    <property type="entry name" value="GPCR_Rhodpsn"/>
</dbReference>
<dbReference type="Proteomes" id="UP001652583">
    <property type="component" value="Chromosome A1"/>
</dbReference>
<evidence type="ECO:0000256" key="7">
    <source>
        <dbReference type="ARBA" id="ARBA00023040"/>
    </source>
</evidence>
<comment type="subcellular location">
    <subcellularLocation>
        <location evidence="2 12">Cell membrane</location>
        <topology evidence="2 12">Multi-pass membrane protein</topology>
    </subcellularLocation>
</comment>
<feature type="transmembrane region" description="Helical" evidence="12">
    <location>
        <begin position="65"/>
        <end position="84"/>
    </location>
</feature>
<keyword evidence="6 12" id="KW-1133">Transmembrane helix</keyword>
<dbReference type="RefSeq" id="XP_014942368.2">
    <property type="nucleotide sequence ID" value="XM_015086882.2"/>
</dbReference>
<evidence type="ECO:0000256" key="10">
    <source>
        <dbReference type="ARBA" id="ARBA00023224"/>
    </source>
</evidence>
<sequence length="327" mass="36548">MQNVSTKMNNISVATEFLILGFSGPWSLQFLQCVLFTVIYLFALRGNGLIITITSLDPCLHTPMYFFFLKNLSLLDICLISAVVPKTVANSLTRSNSISFFGCVTQVFLVPFSAGAELFLLTLMSVDRYAAICHLLHYEAIMNRGTCVQTVALSWLTSGFISVIHTAGTFSLSYCGFNEIQQFFCDIPQLLAITCSENITVEIVLILVNAVLDVFCFICITFSYICIFYTVRKIPSTKRQSKTYSTCLPHLAVVILFLSTAFIAYLKPILGCTSFTDLVLSSFYILLPPSLNPIIYSLRNKAMKSGLGKLIPRRLLRKENVLNFLQE</sequence>
<evidence type="ECO:0000313" key="14">
    <source>
        <dbReference type="Proteomes" id="UP001652583"/>
    </source>
</evidence>
<dbReference type="InterPro" id="IPR050516">
    <property type="entry name" value="Olfactory_GPCR"/>
</dbReference>
<accession>A0A6J0A7Q5</accession>
<dbReference type="KEGG" id="aju:106988435"/>
<evidence type="ECO:0000256" key="9">
    <source>
        <dbReference type="ARBA" id="ARBA00023170"/>
    </source>
</evidence>
<keyword evidence="5 12" id="KW-0552">Olfaction</keyword>
<keyword evidence="4 11" id="KW-0812">Transmembrane</keyword>
<organism evidence="14 15">
    <name type="scientific">Acinonyx jubatus</name>
    <name type="common">Cheetah</name>
    <dbReference type="NCBI Taxonomy" id="32536"/>
    <lineage>
        <taxon>Eukaryota</taxon>
        <taxon>Metazoa</taxon>
        <taxon>Chordata</taxon>
        <taxon>Craniata</taxon>
        <taxon>Vertebrata</taxon>
        <taxon>Euteleostomi</taxon>
        <taxon>Mammalia</taxon>
        <taxon>Eutheria</taxon>
        <taxon>Laurasiatheria</taxon>
        <taxon>Carnivora</taxon>
        <taxon>Feliformia</taxon>
        <taxon>Felidae</taxon>
        <taxon>Felinae</taxon>
        <taxon>Acinonyx</taxon>
    </lineage>
</organism>
<comment type="similarity">
    <text evidence="11">Belongs to the G-protein coupled receptor 1 family.</text>
</comment>
<dbReference type="GO" id="GO:0004984">
    <property type="term" value="F:olfactory receptor activity"/>
    <property type="evidence" value="ECO:0007669"/>
    <property type="project" value="InterPro"/>
</dbReference>
<gene>
    <name evidence="15" type="primary">LOC106988435</name>
</gene>
<feature type="domain" description="G-protein coupled receptors family 1 profile" evidence="13">
    <location>
        <begin position="46"/>
        <end position="296"/>
    </location>
</feature>
<feature type="transmembrane region" description="Helical" evidence="12">
    <location>
        <begin position="147"/>
        <end position="168"/>
    </location>
</feature>
<keyword evidence="9 11" id="KW-0675">Receptor</keyword>
<evidence type="ECO:0000256" key="2">
    <source>
        <dbReference type="ARBA" id="ARBA00004651"/>
    </source>
</evidence>
<dbReference type="GO" id="GO:0004930">
    <property type="term" value="F:G protein-coupled receptor activity"/>
    <property type="evidence" value="ECO:0007669"/>
    <property type="project" value="UniProtKB-KW"/>
</dbReference>
<reference evidence="15" key="1">
    <citation type="submission" date="2025-08" db="UniProtKB">
        <authorList>
            <consortium name="RefSeq"/>
        </authorList>
    </citation>
    <scope>IDENTIFICATION</scope>
    <source>
        <tissue evidence="15">Blood</tissue>
    </source>
</reference>
<feature type="transmembrane region" description="Helical" evidence="12">
    <location>
        <begin position="26"/>
        <end position="44"/>
    </location>
</feature>
<keyword evidence="8 12" id="KW-0472">Membrane</keyword>
<dbReference type="PRINTS" id="PR00245">
    <property type="entry name" value="OLFACTORYR"/>
</dbReference>
<dbReference type="CDD" id="cd15227">
    <property type="entry name" value="7tmA_OR14-like"/>
    <property type="match status" value="1"/>
</dbReference>
<keyword evidence="12" id="KW-0716">Sensory transduction</keyword>
<name>A0A6J0A7Q5_ACIJB</name>